<evidence type="ECO:0000313" key="5">
    <source>
        <dbReference type="EMBL" id="CAD6338870.1"/>
    </source>
</evidence>
<accession>A0A811SDS2</accession>
<evidence type="ECO:0000256" key="3">
    <source>
        <dbReference type="ARBA" id="ARBA00022801"/>
    </source>
</evidence>
<dbReference type="PANTHER" id="PTHR11010">
    <property type="entry name" value="PROTEASE S28 PRO-X CARBOXYPEPTIDASE-RELATED"/>
    <property type="match status" value="1"/>
</dbReference>
<dbReference type="EMBL" id="CAJGYO010000019">
    <property type="protein sequence ID" value="CAD6338870.1"/>
    <property type="molecule type" value="Genomic_DNA"/>
</dbReference>
<evidence type="ECO:0000313" key="6">
    <source>
        <dbReference type="Proteomes" id="UP000604825"/>
    </source>
</evidence>
<sequence length="184" mass="20138">MVAPAVLIFLPLLLLAAFSPASTSAHRSPNPFPPIVPLHLQPLRQQQRRASSSDAKLVTMAAADDGTNSTAQPFTTHYFPQELDHFTFTPNASMVFRQKYLVNDTFWRRPSGGSGAGPLFVYTGNEGDIECVTHIVFGSRRTREGGGRASEGHQEWRFPDLLATVRGPKISATHNKEEGHGSLV</sequence>
<keyword evidence="3" id="KW-0378">Hydrolase</keyword>
<keyword evidence="6" id="KW-1185">Reference proteome</keyword>
<evidence type="ECO:0000256" key="1">
    <source>
        <dbReference type="ARBA" id="ARBA00022670"/>
    </source>
</evidence>
<reference evidence="5" key="1">
    <citation type="submission" date="2020-10" db="EMBL/GenBank/DDBJ databases">
        <authorList>
            <person name="Han B."/>
            <person name="Lu T."/>
            <person name="Zhao Q."/>
            <person name="Huang X."/>
            <person name="Zhao Y."/>
        </authorList>
    </citation>
    <scope>NUCLEOTIDE SEQUENCE</scope>
</reference>
<dbReference type="Proteomes" id="UP000604825">
    <property type="component" value="Unassembled WGS sequence"/>
</dbReference>
<proteinExistence type="predicted"/>
<evidence type="ECO:0000256" key="2">
    <source>
        <dbReference type="ARBA" id="ARBA00022729"/>
    </source>
</evidence>
<dbReference type="PANTHER" id="PTHR11010:SF88">
    <property type="entry name" value="LYSOSOMAL PRO-X CARBOXYPEPTIDASE"/>
    <property type="match status" value="1"/>
</dbReference>
<gene>
    <name evidence="5" type="ORF">NCGR_LOCUS62968</name>
</gene>
<name>A0A811SDS2_9POAL</name>
<evidence type="ECO:0000256" key="4">
    <source>
        <dbReference type="SAM" id="SignalP"/>
    </source>
</evidence>
<organism evidence="5 6">
    <name type="scientific">Miscanthus lutarioriparius</name>
    <dbReference type="NCBI Taxonomy" id="422564"/>
    <lineage>
        <taxon>Eukaryota</taxon>
        <taxon>Viridiplantae</taxon>
        <taxon>Streptophyta</taxon>
        <taxon>Embryophyta</taxon>
        <taxon>Tracheophyta</taxon>
        <taxon>Spermatophyta</taxon>
        <taxon>Magnoliopsida</taxon>
        <taxon>Liliopsida</taxon>
        <taxon>Poales</taxon>
        <taxon>Poaceae</taxon>
        <taxon>PACMAD clade</taxon>
        <taxon>Panicoideae</taxon>
        <taxon>Andropogonodae</taxon>
        <taxon>Andropogoneae</taxon>
        <taxon>Saccharinae</taxon>
        <taxon>Miscanthus</taxon>
    </lineage>
</organism>
<keyword evidence="1" id="KW-0645">Protease</keyword>
<comment type="caution">
    <text evidence="5">The sequence shown here is derived from an EMBL/GenBank/DDBJ whole genome shotgun (WGS) entry which is preliminary data.</text>
</comment>
<dbReference type="Gene3D" id="3.40.50.1820">
    <property type="entry name" value="alpha/beta hydrolase"/>
    <property type="match status" value="1"/>
</dbReference>
<dbReference type="AlphaFoldDB" id="A0A811SDS2"/>
<feature type="chain" id="PRO_5032865661" evidence="4">
    <location>
        <begin position="26"/>
        <end position="184"/>
    </location>
</feature>
<dbReference type="GO" id="GO:0006508">
    <property type="term" value="P:proteolysis"/>
    <property type="evidence" value="ECO:0007669"/>
    <property type="project" value="UniProtKB-KW"/>
</dbReference>
<protein>
    <submittedName>
        <fullName evidence="5">Uncharacterized protein</fullName>
    </submittedName>
</protein>
<feature type="signal peptide" evidence="4">
    <location>
        <begin position="1"/>
        <end position="25"/>
    </location>
</feature>
<keyword evidence="2 4" id="KW-0732">Signal</keyword>
<dbReference type="GO" id="GO:0008239">
    <property type="term" value="F:dipeptidyl-peptidase activity"/>
    <property type="evidence" value="ECO:0007669"/>
    <property type="project" value="TreeGrafter"/>
</dbReference>
<dbReference type="OrthoDB" id="2130629at2759"/>
<dbReference type="InterPro" id="IPR029058">
    <property type="entry name" value="AB_hydrolase_fold"/>
</dbReference>